<feature type="compositionally biased region" description="Basic and acidic residues" evidence="1">
    <location>
        <begin position="260"/>
        <end position="269"/>
    </location>
</feature>
<evidence type="ECO:0000313" key="4">
    <source>
        <dbReference type="Proteomes" id="UP000799423"/>
    </source>
</evidence>
<organism evidence="3 4">
    <name type="scientific">Plenodomus tracheiphilus IPT5</name>
    <dbReference type="NCBI Taxonomy" id="1408161"/>
    <lineage>
        <taxon>Eukaryota</taxon>
        <taxon>Fungi</taxon>
        <taxon>Dikarya</taxon>
        <taxon>Ascomycota</taxon>
        <taxon>Pezizomycotina</taxon>
        <taxon>Dothideomycetes</taxon>
        <taxon>Pleosporomycetidae</taxon>
        <taxon>Pleosporales</taxon>
        <taxon>Pleosporineae</taxon>
        <taxon>Leptosphaeriaceae</taxon>
        <taxon>Plenodomus</taxon>
    </lineage>
</organism>
<gene>
    <name evidence="3" type="ORF">T440DRAFT_469526</name>
</gene>
<dbReference type="EMBL" id="MU006313">
    <property type="protein sequence ID" value="KAF2849096.1"/>
    <property type="molecule type" value="Genomic_DNA"/>
</dbReference>
<evidence type="ECO:0000256" key="2">
    <source>
        <dbReference type="SAM" id="SignalP"/>
    </source>
</evidence>
<dbReference type="PANTHER" id="PTHR36182:SF1">
    <property type="entry name" value="PROTEIN, PUTATIVE (AFU_ORTHOLOGUE AFUA_6G10930)-RELATED"/>
    <property type="match status" value="1"/>
</dbReference>
<keyword evidence="3" id="KW-0560">Oxidoreductase</keyword>
<feature type="compositionally biased region" description="Low complexity" evidence="1">
    <location>
        <begin position="190"/>
        <end position="212"/>
    </location>
</feature>
<sequence length="412" mass="45033">MYTNVLSILALVATAQAHMSVFYPPPLGGAPSINKQEKTLLDPEFNFPQGCCGSDGGPTRPAAGMCRGHLDRYDEEKSSVTWKSGQDAYFQLTDYDYDPAAPGGTHSGGSCQIGFSADKGKTWKMAASYHGACPHATTDGSPEAQTFDFVVPKGMPAGEYVWGWIWLNREHESFSNCAKVTITNDDDSTPSQPSKPAESSAAPKYPAESSPEPEYPEDDEPASPPPAAPAVSSTVQAGGPVVTTTVVKTVYASEPTDAPSSDKSDKTEQTEEVEDSSEHEENHWSRRPHRKVVEGARRYEVDGSRCECRREEPSLAVRCSCDTASSKRSDVEHKARRLHRRTLYKRVDACNWESAPTMETSYYTVDAKCAPNAKMNMPESDTFELKWDVSCGVVEGTSEYPLKTMNCNMYGA</sequence>
<dbReference type="Proteomes" id="UP000799423">
    <property type="component" value="Unassembled WGS sequence"/>
</dbReference>
<keyword evidence="4" id="KW-1185">Reference proteome</keyword>
<dbReference type="GO" id="GO:0004497">
    <property type="term" value="F:monooxygenase activity"/>
    <property type="evidence" value="ECO:0007669"/>
    <property type="project" value="UniProtKB-KW"/>
</dbReference>
<protein>
    <submittedName>
        <fullName evidence="3">Lytic polysaccharide monooxygenase</fullName>
    </submittedName>
</protein>
<evidence type="ECO:0000313" key="3">
    <source>
        <dbReference type="EMBL" id="KAF2849096.1"/>
    </source>
</evidence>
<dbReference type="Gene3D" id="2.70.50.70">
    <property type="match status" value="1"/>
</dbReference>
<keyword evidence="2" id="KW-0732">Signal</keyword>
<dbReference type="OrthoDB" id="2342176at2759"/>
<feature type="signal peptide" evidence="2">
    <location>
        <begin position="1"/>
        <end position="17"/>
    </location>
</feature>
<reference evidence="3" key="1">
    <citation type="submission" date="2020-01" db="EMBL/GenBank/DDBJ databases">
        <authorList>
            <consortium name="DOE Joint Genome Institute"/>
            <person name="Haridas S."/>
            <person name="Albert R."/>
            <person name="Binder M."/>
            <person name="Bloem J."/>
            <person name="Labutti K."/>
            <person name="Salamov A."/>
            <person name="Andreopoulos B."/>
            <person name="Baker S.E."/>
            <person name="Barry K."/>
            <person name="Bills G."/>
            <person name="Bluhm B.H."/>
            <person name="Cannon C."/>
            <person name="Castanera R."/>
            <person name="Culley D.E."/>
            <person name="Daum C."/>
            <person name="Ezra D."/>
            <person name="Gonzalez J.B."/>
            <person name="Henrissat B."/>
            <person name="Kuo A."/>
            <person name="Liang C."/>
            <person name="Lipzen A."/>
            <person name="Lutzoni F."/>
            <person name="Magnuson J."/>
            <person name="Mondo S."/>
            <person name="Nolan M."/>
            <person name="Ohm R."/>
            <person name="Pangilinan J."/>
            <person name="Park H.-J."/>
            <person name="Ramirez L."/>
            <person name="Alfaro M."/>
            <person name="Sun H."/>
            <person name="Tritt A."/>
            <person name="Yoshinaga Y."/>
            <person name="Zwiers L.-H."/>
            <person name="Turgeon B.G."/>
            <person name="Goodwin S.B."/>
            <person name="Spatafora J.W."/>
            <person name="Crous P.W."/>
            <person name="Grigoriev I.V."/>
        </authorList>
    </citation>
    <scope>NUCLEOTIDE SEQUENCE</scope>
    <source>
        <strain evidence="3">IPT5</strain>
    </source>
</reference>
<evidence type="ECO:0000256" key="1">
    <source>
        <dbReference type="SAM" id="MobiDB-lite"/>
    </source>
</evidence>
<feature type="region of interest" description="Disordered" evidence="1">
    <location>
        <begin position="181"/>
        <end position="237"/>
    </location>
</feature>
<accession>A0A6A7B0M5</accession>
<feature type="chain" id="PRO_5025626232" evidence="2">
    <location>
        <begin position="18"/>
        <end position="412"/>
    </location>
</feature>
<dbReference type="PANTHER" id="PTHR36182">
    <property type="entry name" value="PROTEIN, PUTATIVE (AFU_ORTHOLOGUE AFUA_6G10930)-RELATED"/>
    <property type="match status" value="1"/>
</dbReference>
<dbReference type="AlphaFoldDB" id="A0A6A7B0M5"/>
<name>A0A6A7B0M5_9PLEO</name>
<proteinExistence type="predicted"/>
<keyword evidence="3" id="KW-0503">Monooxygenase</keyword>
<feature type="region of interest" description="Disordered" evidence="1">
    <location>
        <begin position="251"/>
        <end position="288"/>
    </location>
</feature>